<sequence>MKSVEAHLAFILSRQDVGGANYSQRCSRVKNGIHGVVKNATHALHGNPTMALHLIALGTFSHFSWIQEHDRDPFERTRGAPTRLNVFKFVLGALIGHTNGTNIEVM</sequence>
<organism evidence="1 2">
    <name type="scientific">Trichonephila clavipes</name>
    <name type="common">Golden silk orbweaver</name>
    <name type="synonym">Nephila clavipes</name>
    <dbReference type="NCBI Taxonomy" id="2585209"/>
    <lineage>
        <taxon>Eukaryota</taxon>
        <taxon>Metazoa</taxon>
        <taxon>Ecdysozoa</taxon>
        <taxon>Arthropoda</taxon>
        <taxon>Chelicerata</taxon>
        <taxon>Arachnida</taxon>
        <taxon>Araneae</taxon>
        <taxon>Araneomorphae</taxon>
        <taxon>Entelegynae</taxon>
        <taxon>Araneoidea</taxon>
        <taxon>Nephilidae</taxon>
        <taxon>Trichonephila</taxon>
    </lineage>
</organism>
<protein>
    <submittedName>
        <fullName evidence="1">Uncharacterized protein</fullName>
    </submittedName>
</protein>
<gene>
    <name evidence="1" type="ORF">TNCV_2012931</name>
</gene>
<dbReference type="Proteomes" id="UP000887159">
    <property type="component" value="Unassembled WGS sequence"/>
</dbReference>
<proteinExistence type="predicted"/>
<evidence type="ECO:0000313" key="1">
    <source>
        <dbReference type="EMBL" id="GFX92707.1"/>
    </source>
</evidence>
<dbReference type="EMBL" id="BMAU01021158">
    <property type="protein sequence ID" value="GFX92707.1"/>
    <property type="molecule type" value="Genomic_DNA"/>
</dbReference>
<name>A0A8X6RHL5_TRICX</name>
<reference evidence="1" key="1">
    <citation type="submission" date="2020-08" db="EMBL/GenBank/DDBJ databases">
        <title>Multicomponent nature underlies the extraordinary mechanical properties of spider dragline silk.</title>
        <authorList>
            <person name="Kono N."/>
            <person name="Nakamura H."/>
            <person name="Mori M."/>
            <person name="Yoshida Y."/>
            <person name="Ohtoshi R."/>
            <person name="Malay A.D."/>
            <person name="Moran D.A.P."/>
            <person name="Tomita M."/>
            <person name="Numata K."/>
            <person name="Arakawa K."/>
        </authorList>
    </citation>
    <scope>NUCLEOTIDE SEQUENCE</scope>
</reference>
<keyword evidence="2" id="KW-1185">Reference proteome</keyword>
<accession>A0A8X6RHL5</accession>
<comment type="caution">
    <text evidence="1">The sequence shown here is derived from an EMBL/GenBank/DDBJ whole genome shotgun (WGS) entry which is preliminary data.</text>
</comment>
<dbReference type="AlphaFoldDB" id="A0A8X6RHL5"/>
<evidence type="ECO:0000313" key="2">
    <source>
        <dbReference type="Proteomes" id="UP000887159"/>
    </source>
</evidence>